<dbReference type="OrthoDB" id="143284at2"/>
<dbReference type="InterPro" id="IPR049067">
    <property type="entry name" value="MreB-like_C"/>
</dbReference>
<dbReference type="InterPro" id="IPR022389">
    <property type="entry name" value="PRTRC_protein-D"/>
</dbReference>
<reference evidence="3 4" key="1">
    <citation type="submission" date="2019-11" db="EMBL/GenBank/DDBJ databases">
        <title>Type strains purchased from KCTC, JCM and DSMZ.</title>
        <authorList>
            <person name="Lu H."/>
        </authorList>
    </citation>
    <scope>NUCLEOTIDE SEQUENCE [LARGE SCALE GENOMIC DNA]</scope>
    <source>
        <strain evidence="3 4">JCM 31587</strain>
    </source>
</reference>
<feature type="domain" description="Actin homologue MreB-like C-terminal" evidence="2">
    <location>
        <begin position="184"/>
        <end position="304"/>
    </location>
</feature>
<name>A0A6L6QE42_9BURK</name>
<evidence type="ECO:0000259" key="2">
    <source>
        <dbReference type="Pfam" id="PF21522"/>
    </source>
</evidence>
<sequence length="361" mass="39800">MEGCMELIVRAIDVGRGNTKFITDIRNGEPQCAMFPSQAHPAEAAYEHEGWGPGRKTVSIPVDGLVYEVGPDVHLATDIFNANVLQHDRYAETPEYLALVLGALHYMQLDAIDLLIVGLPVATFKLKRHVAALERRLTGDHELAKGRRIRVKRVKAIAQPAGALMYYGLMQNRVTQLRKERSLIVDPGRRTFDWIVTQGMQQIDKRSHSVPRGMHDVLHAIVDGISRNTGAHYREYELVDTALRTGKKLIVFQKDYNLTQHLALAKKVPEQAIAEMLHYVGDAGDIKNIILVGGGAFFYKPALKAAFPNHAIQELKDSIYANVKGFQYAGIELAKSLPGTKGQLTSAAAIIAAQPGGPVNE</sequence>
<evidence type="ECO:0000313" key="4">
    <source>
        <dbReference type="Proteomes" id="UP000472320"/>
    </source>
</evidence>
<comment type="caution">
    <text evidence="3">The sequence shown here is derived from an EMBL/GenBank/DDBJ whole genome shotgun (WGS) entry which is preliminary data.</text>
</comment>
<dbReference type="SUPFAM" id="SSF53067">
    <property type="entry name" value="Actin-like ATPase domain"/>
    <property type="match status" value="2"/>
</dbReference>
<feature type="domain" description="Actin-like protein N-terminal" evidence="1">
    <location>
        <begin position="11"/>
        <end position="162"/>
    </location>
</feature>
<organism evidence="3 4">
    <name type="scientific">Massilia eburnea</name>
    <dbReference type="NCBI Taxonomy" id="1776165"/>
    <lineage>
        <taxon>Bacteria</taxon>
        <taxon>Pseudomonadati</taxon>
        <taxon>Pseudomonadota</taxon>
        <taxon>Betaproteobacteria</taxon>
        <taxon>Burkholderiales</taxon>
        <taxon>Oxalobacteraceae</taxon>
        <taxon>Telluria group</taxon>
        <taxon>Massilia</taxon>
    </lineage>
</organism>
<dbReference type="Pfam" id="PF21522">
    <property type="entry name" value="MreB-like_C"/>
    <property type="match status" value="1"/>
</dbReference>
<accession>A0A6L6QE42</accession>
<evidence type="ECO:0000259" key="1">
    <source>
        <dbReference type="Pfam" id="PF17989"/>
    </source>
</evidence>
<dbReference type="AlphaFoldDB" id="A0A6L6QE42"/>
<protein>
    <submittedName>
        <fullName evidence="3">PRTRC system protein D</fullName>
    </submittedName>
</protein>
<dbReference type="Gene3D" id="3.30.420.40">
    <property type="match status" value="2"/>
</dbReference>
<dbReference type="NCBIfam" id="TIGR03739">
    <property type="entry name" value="PRTRC_D"/>
    <property type="match status" value="1"/>
</dbReference>
<dbReference type="EMBL" id="WNKX01000003">
    <property type="protein sequence ID" value="MTW10137.1"/>
    <property type="molecule type" value="Genomic_DNA"/>
</dbReference>
<gene>
    <name evidence="3" type="ORF">GM658_05935</name>
</gene>
<dbReference type="InterPro" id="IPR043129">
    <property type="entry name" value="ATPase_NBD"/>
</dbReference>
<evidence type="ECO:0000313" key="3">
    <source>
        <dbReference type="EMBL" id="MTW10137.1"/>
    </source>
</evidence>
<dbReference type="Pfam" id="PF17989">
    <property type="entry name" value="ALP_N"/>
    <property type="match status" value="1"/>
</dbReference>
<proteinExistence type="predicted"/>
<dbReference type="InterPro" id="IPR040607">
    <property type="entry name" value="ALP_N"/>
</dbReference>
<keyword evidence="4" id="KW-1185">Reference proteome</keyword>
<dbReference type="Proteomes" id="UP000472320">
    <property type="component" value="Unassembled WGS sequence"/>
</dbReference>